<name>A0A7J5YKR0_DISMA</name>
<evidence type="ECO:0000313" key="2">
    <source>
        <dbReference type="Proteomes" id="UP000518266"/>
    </source>
</evidence>
<dbReference type="AlphaFoldDB" id="A0A7J5YKR0"/>
<evidence type="ECO:0000313" key="1">
    <source>
        <dbReference type="EMBL" id="KAF3849077.1"/>
    </source>
</evidence>
<organism evidence="1 2">
    <name type="scientific">Dissostichus mawsoni</name>
    <name type="common">Antarctic cod</name>
    <dbReference type="NCBI Taxonomy" id="36200"/>
    <lineage>
        <taxon>Eukaryota</taxon>
        <taxon>Metazoa</taxon>
        <taxon>Chordata</taxon>
        <taxon>Craniata</taxon>
        <taxon>Vertebrata</taxon>
        <taxon>Euteleostomi</taxon>
        <taxon>Actinopterygii</taxon>
        <taxon>Neopterygii</taxon>
        <taxon>Teleostei</taxon>
        <taxon>Neoteleostei</taxon>
        <taxon>Acanthomorphata</taxon>
        <taxon>Eupercaria</taxon>
        <taxon>Perciformes</taxon>
        <taxon>Notothenioidei</taxon>
        <taxon>Nototheniidae</taxon>
        <taxon>Dissostichus</taxon>
    </lineage>
</organism>
<protein>
    <submittedName>
        <fullName evidence="1">Uncharacterized protein</fullName>
    </submittedName>
</protein>
<comment type="caution">
    <text evidence="1">The sequence shown here is derived from an EMBL/GenBank/DDBJ whole genome shotgun (WGS) entry which is preliminary data.</text>
</comment>
<sequence>MELEPRDSFLEPSLRGERAGSLAVVVWWGSEGEGRPLALMSEGEGSSEVGLREILPDLAFPECLFLRALHSSPAAPRAGNTLGLRSSAWSALILEFSSPGNPGLRTTFGVRAWGLEPGLGSVSLHKKEEETSERMFRRGGGVRVPFRGAFSPFCSLGWFPPKVPESKWRWPRSRGSVTDFHSVPSEPLGMLEDQRKRLVLDMGSSSLGGVVAAFPPGPGTAGAPFLRGNKGPG</sequence>
<dbReference type="EMBL" id="JAAKFY010000012">
    <property type="protein sequence ID" value="KAF3849077.1"/>
    <property type="molecule type" value="Genomic_DNA"/>
</dbReference>
<dbReference type="Proteomes" id="UP000518266">
    <property type="component" value="Unassembled WGS sequence"/>
</dbReference>
<accession>A0A7J5YKR0</accession>
<reference evidence="1 2" key="1">
    <citation type="submission" date="2020-03" db="EMBL/GenBank/DDBJ databases">
        <title>Dissostichus mawsoni Genome sequencing and assembly.</title>
        <authorList>
            <person name="Park H."/>
        </authorList>
    </citation>
    <scope>NUCLEOTIDE SEQUENCE [LARGE SCALE GENOMIC DNA]</scope>
    <source>
        <strain evidence="1">DM0001</strain>
        <tissue evidence="1">Muscle</tissue>
    </source>
</reference>
<gene>
    <name evidence="1" type="ORF">F7725_015574</name>
</gene>
<proteinExistence type="predicted"/>
<keyword evidence="2" id="KW-1185">Reference proteome</keyword>